<dbReference type="Proteomes" id="UP000593915">
    <property type="component" value="Chromosome"/>
</dbReference>
<feature type="repeat" description="TPR" evidence="1">
    <location>
        <begin position="146"/>
        <end position="179"/>
    </location>
</feature>
<organism evidence="3 4">
    <name type="scientific">Treponema pedis</name>
    <dbReference type="NCBI Taxonomy" id="409322"/>
    <lineage>
        <taxon>Bacteria</taxon>
        <taxon>Pseudomonadati</taxon>
        <taxon>Spirochaetota</taxon>
        <taxon>Spirochaetia</taxon>
        <taxon>Spirochaetales</taxon>
        <taxon>Treponemataceae</taxon>
        <taxon>Treponema</taxon>
    </lineage>
</organism>
<feature type="repeat" description="TPR" evidence="1">
    <location>
        <begin position="180"/>
        <end position="213"/>
    </location>
</feature>
<dbReference type="Pfam" id="PF13181">
    <property type="entry name" value="TPR_8"/>
    <property type="match status" value="2"/>
</dbReference>
<feature type="compositionally biased region" description="Polar residues" evidence="2">
    <location>
        <begin position="607"/>
        <end position="616"/>
    </location>
</feature>
<protein>
    <submittedName>
        <fullName evidence="3">Tetratricopeptide repeat protein</fullName>
    </submittedName>
</protein>
<keyword evidence="1" id="KW-0802">TPR repeat</keyword>
<dbReference type="InterPro" id="IPR019734">
    <property type="entry name" value="TPR_rpt"/>
</dbReference>
<accession>A0A7S7AWK2</accession>
<proteinExistence type="predicted"/>
<dbReference type="Gene3D" id="1.25.40.10">
    <property type="entry name" value="Tetratricopeptide repeat domain"/>
    <property type="match status" value="4"/>
</dbReference>
<feature type="region of interest" description="Disordered" evidence="2">
    <location>
        <begin position="584"/>
        <end position="793"/>
    </location>
</feature>
<gene>
    <name evidence="3" type="ORF">IFE08_00820</name>
</gene>
<feature type="repeat" description="TPR" evidence="1">
    <location>
        <begin position="112"/>
        <end position="145"/>
    </location>
</feature>
<feature type="compositionally biased region" description="Polar residues" evidence="2">
    <location>
        <begin position="784"/>
        <end position="793"/>
    </location>
</feature>
<dbReference type="Pfam" id="PF14559">
    <property type="entry name" value="TPR_19"/>
    <property type="match status" value="1"/>
</dbReference>
<name>A0A7S7AWK2_9SPIR</name>
<reference evidence="3 4" key="1">
    <citation type="submission" date="2020-09" db="EMBL/GenBank/DDBJ databases">
        <title>Characterization of Treponema spp. from bovine digital dermatitis in Korea.</title>
        <authorList>
            <person name="Espiritu H.M."/>
            <person name="Cho Y.I."/>
            <person name="Mamuad L."/>
        </authorList>
    </citation>
    <scope>NUCLEOTIDE SEQUENCE [LARGE SCALE GENOMIC DNA]</scope>
    <source>
        <strain evidence="3 4">KS1</strain>
    </source>
</reference>
<evidence type="ECO:0000256" key="1">
    <source>
        <dbReference type="PROSITE-ProRule" id="PRU00339"/>
    </source>
</evidence>
<feature type="compositionally biased region" description="Basic and acidic residues" evidence="2">
    <location>
        <begin position="753"/>
        <end position="764"/>
    </location>
</feature>
<dbReference type="PROSITE" id="PS50293">
    <property type="entry name" value="TPR_REGION"/>
    <property type="match status" value="2"/>
</dbReference>
<feature type="region of interest" description="Disordered" evidence="2">
    <location>
        <begin position="850"/>
        <end position="870"/>
    </location>
</feature>
<feature type="repeat" description="TPR" evidence="1">
    <location>
        <begin position="418"/>
        <end position="451"/>
    </location>
</feature>
<evidence type="ECO:0000313" key="4">
    <source>
        <dbReference type="Proteomes" id="UP000593915"/>
    </source>
</evidence>
<sequence length="1018" mass="113711">MSSDFNIIIEQANSALLARDYEFAEKILISQLKKTDTENIDEVIALKSLLGKIYIRSGNLEKGLSVYKDLNKIKPDNIDIENNLGVIYRRLNLFKESIDILKNAKSLDEKNETTLYNLGNTYKQQGDYKNAALCFSEVLEIKPDDALAYNHLGTVYFLCKDYIKAIESYKMGLRIDPNNPFLHFNIAEIYKLRKSYKDAILSYQTALTTKPNWYEALLGLTDCYVSTGNIQKAIAVYKTIIGLNGQNEKDFSRLAELYEIKNEKDEAENYYKNALKINEKYLPAILGYSKLLKSQNRYFDAFNVLLNGIEKNTDNKKLLLDTADTALMLEDYTKAKDILNTLAVKWGNDFEVLKSQGKLFSMLGENKKAENIFERLLKLSPDEINLRLELADLYFHNEKFEESSEQLLKYLTEKPQDIDARLKLGKAYTEMEQYDKAKTEYKKILKNDEKNTQVLAAILELNKKLGNTAKAVQVAADMIQIQSEDNLGINDLSDSLQMYEDAVSNYGDDSILNKNIDLLRTPNEEMDLSPIEDNLSAQDVKNENETEDELTLGEAIEDTPDLEMPFDDLMELADEELFEGSDSEIDDTMSLDTPIDDAPETGDSGPASFNLSSSSKKNQDIIPQEEFQLPDITPSSVSSGTPYGSGSGNGGAEAKPKMEFTEEEEILDFPNKRETGTTGGINNGAEQNNFSETGKEPAAEPSSNLSGGLTGDTGFKPYSDTDAEEGFGYLPEKEPLLQQKRAAQFQNENEISEDTRAALNEPERPGNPIPAKNTEGLGGGGSENIFSQDGGQVQNEAVSSKGFDLQNDSRVTQALASLNKTVESLDAMAGELASKIKQFEKRKNNAASLFEEEKSAASDTVSETKSSAETGKTSYANLIPRTVKKSPHFERELEAIENSEIIKLFSYLSDLMKSLPEENLKKFLISNERIQMEYVIDKLSGDLGLKNRIILMNIKKSLIKTLEPKNLTEERLKSTLGYLRLVASQLPDKGFAEACSEKLDKIIQSISSAGMTNLDTSA</sequence>
<dbReference type="Pfam" id="PF13414">
    <property type="entry name" value="TPR_11"/>
    <property type="match status" value="1"/>
</dbReference>
<feature type="repeat" description="TPR" evidence="1">
    <location>
        <begin position="44"/>
        <end position="77"/>
    </location>
</feature>
<feature type="repeat" description="TPR" evidence="1">
    <location>
        <begin position="350"/>
        <end position="383"/>
    </location>
</feature>
<dbReference type="PANTHER" id="PTHR12558">
    <property type="entry name" value="CELL DIVISION CYCLE 16,23,27"/>
    <property type="match status" value="1"/>
</dbReference>
<feature type="compositionally biased region" description="Acidic residues" evidence="2">
    <location>
        <begin position="584"/>
        <end position="600"/>
    </location>
</feature>
<feature type="repeat" description="TPR" evidence="1">
    <location>
        <begin position="248"/>
        <end position="281"/>
    </location>
</feature>
<evidence type="ECO:0000313" key="3">
    <source>
        <dbReference type="EMBL" id="QOW60997.1"/>
    </source>
</evidence>
<dbReference type="Pfam" id="PF12895">
    <property type="entry name" value="ANAPC3"/>
    <property type="match status" value="1"/>
</dbReference>
<feature type="compositionally biased region" description="Polar residues" evidence="2">
    <location>
        <begin position="857"/>
        <end position="870"/>
    </location>
</feature>
<evidence type="ECO:0000256" key="2">
    <source>
        <dbReference type="SAM" id="MobiDB-lite"/>
    </source>
</evidence>
<dbReference type="SUPFAM" id="SSF48452">
    <property type="entry name" value="TPR-like"/>
    <property type="match status" value="2"/>
</dbReference>
<dbReference type="AlphaFoldDB" id="A0A7S7AWK2"/>
<dbReference type="InterPro" id="IPR011990">
    <property type="entry name" value="TPR-like_helical_dom_sf"/>
</dbReference>
<dbReference type="PANTHER" id="PTHR12558:SF13">
    <property type="entry name" value="CELL DIVISION CYCLE PROTEIN 27 HOMOLOG"/>
    <property type="match status" value="1"/>
</dbReference>
<dbReference type="SMART" id="SM00028">
    <property type="entry name" value="TPR"/>
    <property type="match status" value="10"/>
</dbReference>
<dbReference type="RefSeq" id="WP_194076421.1">
    <property type="nucleotide sequence ID" value="NZ_CP061839.1"/>
</dbReference>
<dbReference type="PROSITE" id="PS50005">
    <property type="entry name" value="TPR"/>
    <property type="match status" value="7"/>
</dbReference>
<dbReference type="EMBL" id="CP061839">
    <property type="protein sequence ID" value="QOW60997.1"/>
    <property type="molecule type" value="Genomic_DNA"/>
</dbReference>